<evidence type="ECO:0000256" key="1">
    <source>
        <dbReference type="SAM" id="SignalP"/>
    </source>
</evidence>
<evidence type="ECO:0008006" key="4">
    <source>
        <dbReference type="Google" id="ProtNLM"/>
    </source>
</evidence>
<protein>
    <recommendedName>
        <fullName evidence="4">Secreted protein</fullName>
    </recommendedName>
</protein>
<dbReference type="EMBL" id="GG675955">
    <property type="protein sequence ID" value="EER12732.1"/>
    <property type="molecule type" value="Genomic_DNA"/>
</dbReference>
<proteinExistence type="predicted"/>
<evidence type="ECO:0000313" key="2">
    <source>
        <dbReference type="EMBL" id="EER12732.1"/>
    </source>
</evidence>
<dbReference type="GeneID" id="9058767"/>
<reference evidence="2 3" key="1">
    <citation type="submission" date="2008-07" db="EMBL/GenBank/DDBJ databases">
        <authorList>
            <person name="El-Sayed N."/>
            <person name="Caler E."/>
            <person name="Inman J."/>
            <person name="Amedeo P."/>
            <person name="Hass B."/>
            <person name="Wortman J."/>
        </authorList>
    </citation>
    <scope>NUCLEOTIDE SEQUENCE [LARGE SCALE GENOMIC DNA]</scope>
    <source>
        <strain evidence="3">ATCC 50983 / TXsc</strain>
    </source>
</reference>
<feature type="chain" id="PRO_5002954040" description="Secreted protein" evidence="1">
    <location>
        <begin position="22"/>
        <end position="68"/>
    </location>
</feature>
<gene>
    <name evidence="2" type="ORF">Pmar_PMAR025366</name>
</gene>
<dbReference type="Proteomes" id="UP000007800">
    <property type="component" value="Unassembled WGS sequence"/>
</dbReference>
<sequence length="68" mass="7703">MSPHLLQSLFTIFSSLSSIIADEVVSKFDTRIQVLREVVAVCAETSSEEETLKRHHTMMAINNNKRIV</sequence>
<dbReference type="RefSeq" id="XP_002780937.1">
    <property type="nucleotide sequence ID" value="XM_002780891.1"/>
</dbReference>
<feature type="signal peptide" evidence="1">
    <location>
        <begin position="1"/>
        <end position="21"/>
    </location>
</feature>
<evidence type="ECO:0000313" key="3">
    <source>
        <dbReference type="Proteomes" id="UP000007800"/>
    </source>
</evidence>
<organism evidence="3">
    <name type="scientific">Perkinsus marinus (strain ATCC 50983 / TXsc)</name>
    <dbReference type="NCBI Taxonomy" id="423536"/>
    <lineage>
        <taxon>Eukaryota</taxon>
        <taxon>Sar</taxon>
        <taxon>Alveolata</taxon>
        <taxon>Perkinsozoa</taxon>
        <taxon>Perkinsea</taxon>
        <taxon>Perkinsida</taxon>
        <taxon>Perkinsidae</taxon>
        <taxon>Perkinsus</taxon>
    </lineage>
</organism>
<keyword evidence="3" id="KW-1185">Reference proteome</keyword>
<name>C5KS41_PERM5</name>
<dbReference type="AlphaFoldDB" id="C5KS41"/>
<keyword evidence="1" id="KW-0732">Signal</keyword>
<accession>C5KS41</accession>
<dbReference type="InParanoid" id="C5KS41"/>